<dbReference type="EMBL" id="JAPFFF010000361">
    <property type="protein sequence ID" value="KAK8834599.1"/>
    <property type="molecule type" value="Genomic_DNA"/>
</dbReference>
<evidence type="ECO:0000256" key="2">
    <source>
        <dbReference type="SAM" id="Phobius"/>
    </source>
</evidence>
<name>A0ABR2H752_9EUKA</name>
<keyword evidence="2" id="KW-1133">Transmembrane helix</keyword>
<dbReference type="Proteomes" id="UP001470230">
    <property type="component" value="Unassembled WGS sequence"/>
</dbReference>
<organism evidence="4 5">
    <name type="scientific">Tritrichomonas musculus</name>
    <dbReference type="NCBI Taxonomy" id="1915356"/>
    <lineage>
        <taxon>Eukaryota</taxon>
        <taxon>Metamonada</taxon>
        <taxon>Parabasalia</taxon>
        <taxon>Tritrichomonadida</taxon>
        <taxon>Tritrichomonadidae</taxon>
        <taxon>Tritrichomonas</taxon>
    </lineage>
</organism>
<evidence type="ECO:0000256" key="1">
    <source>
        <dbReference type="SAM" id="MobiDB-lite"/>
    </source>
</evidence>
<evidence type="ECO:0000313" key="3">
    <source>
        <dbReference type="EMBL" id="KAK8834599.1"/>
    </source>
</evidence>
<feature type="transmembrane region" description="Helical" evidence="2">
    <location>
        <begin position="71"/>
        <end position="94"/>
    </location>
</feature>
<evidence type="ECO:0000313" key="4">
    <source>
        <dbReference type="EMBL" id="KAK8842025.1"/>
    </source>
</evidence>
<proteinExistence type="predicted"/>
<accession>A0ABR2H752</accession>
<feature type="region of interest" description="Disordered" evidence="1">
    <location>
        <begin position="46"/>
        <end position="66"/>
    </location>
</feature>
<protein>
    <submittedName>
        <fullName evidence="4">Uncharacterized protein</fullName>
    </submittedName>
</protein>
<keyword evidence="2" id="KW-0812">Transmembrane</keyword>
<dbReference type="EMBL" id="JAPFFF010000039">
    <property type="protein sequence ID" value="KAK8842025.1"/>
    <property type="molecule type" value="Genomic_DNA"/>
</dbReference>
<keyword evidence="2" id="KW-0472">Membrane</keyword>
<keyword evidence="5" id="KW-1185">Reference proteome</keyword>
<comment type="caution">
    <text evidence="4">The sequence shown here is derived from an EMBL/GenBank/DDBJ whole genome shotgun (WGS) entry which is preliminary data.</text>
</comment>
<evidence type="ECO:0000313" key="5">
    <source>
        <dbReference type="Proteomes" id="UP001470230"/>
    </source>
</evidence>
<reference evidence="4 5" key="1">
    <citation type="submission" date="2024-04" db="EMBL/GenBank/DDBJ databases">
        <title>Tritrichomonas musculus Genome.</title>
        <authorList>
            <person name="Alves-Ferreira E."/>
            <person name="Grigg M."/>
            <person name="Lorenzi H."/>
            <person name="Galac M."/>
        </authorList>
    </citation>
    <scope>NUCLEOTIDE SEQUENCE [LARGE SCALE GENOMIC DNA]</scope>
    <source>
        <strain evidence="4 5">EAF2021</strain>
    </source>
</reference>
<gene>
    <name evidence="4" type="ORF">M9Y10_026241</name>
    <name evidence="3" type="ORF">M9Y10_027261</name>
</gene>
<feature type="compositionally biased region" description="Basic and acidic residues" evidence="1">
    <location>
        <begin position="55"/>
        <end position="64"/>
    </location>
</feature>
<sequence>MKDSTKDAWIKVIGMKKNEFFAPDSFKAVVICSEWRNKKKIKNEDIESSGNIDENEGKGNEPKKGGLKTGVIVAIIVVIVVVVAAVVVGVLLYLRYKKREISSGEENAIS</sequence>